<evidence type="ECO:0000313" key="2">
    <source>
        <dbReference type="Proteomes" id="UP000198769"/>
    </source>
</evidence>
<dbReference type="RefSeq" id="WP_090027116.1">
    <property type="nucleotide sequence ID" value="NZ_FOVD01000009.1"/>
</dbReference>
<proteinExistence type="predicted"/>
<dbReference type="EMBL" id="FOVD01000009">
    <property type="protein sequence ID" value="SFN83213.1"/>
    <property type="molecule type" value="Genomic_DNA"/>
</dbReference>
<accession>A0A1I5C883</accession>
<keyword evidence="2" id="KW-1185">Reference proteome</keyword>
<dbReference type="InterPro" id="IPR014903">
    <property type="entry name" value="DUF1796"/>
</dbReference>
<dbReference type="OrthoDB" id="1347708at2"/>
<sequence length="244" mass="29500">MKLPILFIPKTRYKYFLLIKRNYTSEKYIIPIGKDCHPAHTLKILNIRIQSLPYDWLRLKSILGLKIVRENIQDRFMFFLDDLRKNERGNTYAKKYPDTEFTHSKAVINDLKLRKTFEKRCSLCMHIIENQSVAYLYTFGINDFKTSEDVDFFCETVYDFTKILKTKDSLHMYIRFDEHITNEEICQALLTRIKKIPKVHITTYIRQKEKFGIWGNEKEYPKLYKRLNLPIRQVFPKFYLINDK</sequence>
<organism evidence="1 2">
    <name type="scientific">Chryseobacterium oleae</name>
    <dbReference type="NCBI Taxonomy" id="491207"/>
    <lineage>
        <taxon>Bacteria</taxon>
        <taxon>Pseudomonadati</taxon>
        <taxon>Bacteroidota</taxon>
        <taxon>Flavobacteriia</taxon>
        <taxon>Flavobacteriales</taxon>
        <taxon>Weeksellaceae</taxon>
        <taxon>Chryseobacterium group</taxon>
        <taxon>Chryseobacterium</taxon>
    </lineage>
</organism>
<reference evidence="2" key="1">
    <citation type="submission" date="2016-10" db="EMBL/GenBank/DDBJ databases">
        <authorList>
            <person name="Varghese N."/>
            <person name="Submissions S."/>
        </authorList>
    </citation>
    <scope>NUCLEOTIDE SEQUENCE [LARGE SCALE GENOMIC DNA]</scope>
    <source>
        <strain evidence="2">DSM 25575</strain>
    </source>
</reference>
<dbReference type="AlphaFoldDB" id="A0A1I5C883"/>
<dbReference type="Pfam" id="PF08795">
    <property type="entry name" value="DUF1796"/>
    <property type="match status" value="1"/>
</dbReference>
<protein>
    <submittedName>
        <fullName evidence="1">Putative papain-like cysteine peptidase</fullName>
    </submittedName>
</protein>
<dbReference type="Proteomes" id="UP000198769">
    <property type="component" value="Unassembled WGS sequence"/>
</dbReference>
<evidence type="ECO:0000313" key="1">
    <source>
        <dbReference type="EMBL" id="SFN83213.1"/>
    </source>
</evidence>
<name>A0A1I5C883_CHROL</name>
<gene>
    <name evidence="1" type="ORF">SAMN05421594_4363</name>
</gene>